<accession>A0ABU8XJL5</accession>
<dbReference type="InterPro" id="IPR036812">
    <property type="entry name" value="NAD(P)_OxRdtase_dom_sf"/>
</dbReference>
<proteinExistence type="predicted"/>
<evidence type="ECO:0000313" key="2">
    <source>
        <dbReference type="EMBL" id="MEJ8859891.1"/>
    </source>
</evidence>
<dbReference type="PANTHER" id="PTHR43638">
    <property type="entry name" value="OXIDOREDUCTASE, ALDO/KETO REDUCTASE FAMILY PROTEIN"/>
    <property type="match status" value="1"/>
</dbReference>
<evidence type="ECO:0000259" key="1">
    <source>
        <dbReference type="Pfam" id="PF00248"/>
    </source>
</evidence>
<dbReference type="InterPro" id="IPR023210">
    <property type="entry name" value="NADP_OxRdtase_dom"/>
</dbReference>
<dbReference type="Gene3D" id="3.20.20.100">
    <property type="entry name" value="NADP-dependent oxidoreductase domain"/>
    <property type="match status" value="1"/>
</dbReference>
<comment type="caution">
    <text evidence="2">The sequence shown here is derived from an EMBL/GenBank/DDBJ whole genome shotgun (WGS) entry which is preliminary data.</text>
</comment>
<sequence length="273" mass="29894">MNTRPIPSTKEALPVIGCGTWLGFDYSPGTAEYARLPGVLDALFDAGGRVIDSSPMYGRAEANTGDLLAAAKGHEKAFVATKVWTSGREAGIAQMEQSFARLKTQRMDLMQVHNLVDWRTHLATLRDWKAQGRVRYIGITHYTASAYAEVEAVLRAEKLDFLQINYSLDERTAEKRLLPLAAERGVAVIVNMPFGGGGLLRRLRDKLLPAWAAEIGCTSWAQVLLKFVLSQPSVTCTIPGTSRPEHMAENAKAGMGEVPDAAFWKRHAADLPS</sequence>
<name>A0ABU8XJL5_9BURK</name>
<protein>
    <submittedName>
        <fullName evidence="2">Aldo/keto reductase</fullName>
    </submittedName>
</protein>
<keyword evidence="3" id="KW-1185">Reference proteome</keyword>
<organism evidence="2 3">
    <name type="scientific">Variovorax robiniae</name>
    <dbReference type="NCBI Taxonomy" id="1836199"/>
    <lineage>
        <taxon>Bacteria</taxon>
        <taxon>Pseudomonadati</taxon>
        <taxon>Pseudomonadota</taxon>
        <taxon>Betaproteobacteria</taxon>
        <taxon>Burkholderiales</taxon>
        <taxon>Comamonadaceae</taxon>
        <taxon>Variovorax</taxon>
    </lineage>
</organism>
<feature type="domain" description="NADP-dependent oxidoreductase" evidence="1">
    <location>
        <begin position="16"/>
        <end position="254"/>
    </location>
</feature>
<dbReference type="Proteomes" id="UP001367030">
    <property type="component" value="Unassembled WGS sequence"/>
</dbReference>
<dbReference type="Pfam" id="PF00248">
    <property type="entry name" value="Aldo_ket_red"/>
    <property type="match status" value="1"/>
</dbReference>
<evidence type="ECO:0000313" key="3">
    <source>
        <dbReference type="Proteomes" id="UP001367030"/>
    </source>
</evidence>
<dbReference type="PANTHER" id="PTHR43638:SF3">
    <property type="entry name" value="ALDEHYDE REDUCTASE"/>
    <property type="match status" value="1"/>
</dbReference>
<gene>
    <name evidence="2" type="ORF">WKW79_35450</name>
</gene>
<dbReference type="EMBL" id="JBBKZS010000042">
    <property type="protein sequence ID" value="MEJ8859891.1"/>
    <property type="molecule type" value="Genomic_DNA"/>
</dbReference>
<dbReference type="SUPFAM" id="SSF51430">
    <property type="entry name" value="NAD(P)-linked oxidoreductase"/>
    <property type="match status" value="1"/>
</dbReference>
<dbReference type="CDD" id="cd19095">
    <property type="entry name" value="AKR_PA4992-like"/>
    <property type="match status" value="1"/>
</dbReference>
<reference evidence="2 3" key="1">
    <citation type="submission" date="2024-03" db="EMBL/GenBank/DDBJ databases">
        <title>Novel species of the genus Variovorax.</title>
        <authorList>
            <person name="Liu Q."/>
            <person name="Xin Y.-H."/>
        </authorList>
    </citation>
    <scope>NUCLEOTIDE SEQUENCE [LARGE SCALE GENOMIC DNA]</scope>
    <source>
        <strain evidence="2 3">KACC 18901</strain>
    </source>
</reference>